<name>A0A7H9FCJ0_STROR</name>
<dbReference type="Proteomes" id="UP000510746">
    <property type="component" value="Chromosome"/>
</dbReference>
<dbReference type="AlphaFoldDB" id="A0A7H9FCJ0"/>
<evidence type="ECO:0000313" key="2">
    <source>
        <dbReference type="Proteomes" id="UP000510746"/>
    </source>
</evidence>
<protein>
    <submittedName>
        <fullName evidence="1">Uncharacterized protein</fullName>
    </submittedName>
</protein>
<sequence length="68" mass="8338">MPTDYEIRDFTLKIILLNQKFWFDNFLKIPKKSAQWAGFWVRKRIFLIEKIHDSTVNSSAFNYWHQSK</sequence>
<organism evidence="1 2">
    <name type="scientific">Streptococcus oralis subsp. oralis</name>
    <dbReference type="NCBI Taxonomy" id="1891914"/>
    <lineage>
        <taxon>Bacteria</taxon>
        <taxon>Bacillati</taxon>
        <taxon>Bacillota</taxon>
        <taxon>Bacilli</taxon>
        <taxon>Lactobacillales</taxon>
        <taxon>Streptococcaceae</taxon>
        <taxon>Streptococcus</taxon>
    </lineage>
</organism>
<proteinExistence type="predicted"/>
<reference evidence="1 2" key="1">
    <citation type="submission" date="2020-05" db="EMBL/GenBank/DDBJ databases">
        <title>A novel sialic acid binding adhesin present in multiple species contributes to the pathogenesis of Infective endocarditis.</title>
        <authorList>
            <person name="Gaytan M.O."/>
            <person name="Singh A.K."/>
            <person name="Woodiga S.A."/>
            <person name="Patel S.A."/>
            <person name="Ann S.-S."/>
            <person name="Vera Ponce de Leon A."/>
            <person name="McGrath S."/>
            <person name="Miller A."/>
            <person name="Bush J."/>
            <person name="van der Linden M."/>
            <person name="Magrini V."/>
            <person name="Wilson R.K."/>
            <person name="Kitten T."/>
            <person name="King S.J."/>
        </authorList>
    </citation>
    <scope>NUCLEOTIDE SEQUENCE [LARGE SCALE GENOMIC DNA]</scope>
    <source>
        <strain evidence="1 2">ATCC 10557</strain>
    </source>
</reference>
<dbReference type="RefSeq" id="WP_001141880.1">
    <property type="nucleotide sequence ID" value="NZ_CP054135.1"/>
</dbReference>
<accession>A0A7H9FCJ0</accession>
<evidence type="ECO:0000313" key="1">
    <source>
        <dbReference type="EMBL" id="QLL96172.1"/>
    </source>
</evidence>
<gene>
    <name evidence="1" type="ORF">HRJ33_02865</name>
</gene>
<dbReference type="EMBL" id="CP054135">
    <property type="protein sequence ID" value="QLL96172.1"/>
    <property type="molecule type" value="Genomic_DNA"/>
</dbReference>